<organism evidence="1">
    <name type="scientific">Brassica napus</name>
    <name type="common">Rape</name>
    <dbReference type="NCBI Taxonomy" id="3708"/>
    <lineage>
        <taxon>Eukaryota</taxon>
        <taxon>Viridiplantae</taxon>
        <taxon>Streptophyta</taxon>
        <taxon>Embryophyta</taxon>
        <taxon>Tracheophyta</taxon>
        <taxon>Spermatophyta</taxon>
        <taxon>Magnoliopsida</taxon>
        <taxon>eudicotyledons</taxon>
        <taxon>Gunneridae</taxon>
        <taxon>Pentapetalae</taxon>
        <taxon>rosids</taxon>
        <taxon>malvids</taxon>
        <taxon>Brassicales</taxon>
        <taxon>Brassicaceae</taxon>
        <taxon>Brassiceae</taxon>
        <taxon>Brassica</taxon>
    </lineage>
</organism>
<accession>A0A816WPI8</accession>
<sequence>MKVKRNKKETPCILGSIQNSREVGEMLESLEKFPLPLRSLIKKLEVFEICEAKLTLQKIKVVKSLSETMLLLKSDGEISEKIMECMKFICEGEIGLQGVLEKASGTDLVSLLSKTEEEYSSRRQVDEDETQTLVAKGRLMMNKGIFDFKWTHKPVSSYRSRINVNLEGDAICYVELLVHYLNLKTIYREFMEKVRQCGGFDIEHLMKAKPGLCNFVASETTKDKPAPRYIVLYARLGIHKYNMIQGTNLELHGIEKYNVFHKVPYSIYFVTAVAKDPAAGGSLVTFQTSFYEEVFGVKSLSCFIARPKPGPHEEDNAYNLWVQSDDEFEDKSELPEWPGENAFDDKKHYYVVKKSELRENDWIRVYLELAFLTAHLSIRSLDLSKVVITKVAVYTSDEDMALPNEKLNARNAIFYIKYKYCPNENEAHGCKPTRDGVAIGTNLELHGIEKYNVLRKIPYFIHFVTAVAKDPAAGGSLVTFQTSFYEEVYGKSLSCFIARPKPGPHEEDNAYNLWVQSDNESDDETEDKSELPEWPGENAFDDKKHYYVVEKSELGKNDWIRVYLELAFLVPNLSIRSLDLSKVVITKVAVYTSDEDMALPNEKLNARNAIFYIKYKYCPNENEDHGCKPTRDGVAIVRRKMDKISGYTTLSFQGDCNWRDTFL</sequence>
<gene>
    <name evidence="1" type="ORF">DARMORV10_A02P02590.1</name>
</gene>
<dbReference type="Proteomes" id="UP001295469">
    <property type="component" value="Chromosome A02"/>
</dbReference>
<proteinExistence type="predicted"/>
<dbReference type="PANTHER" id="PTHR31260">
    <property type="entry name" value="CYSTATIN/MONELLIN SUPERFAMILY PROTEIN"/>
    <property type="match status" value="1"/>
</dbReference>
<dbReference type="PANTHER" id="PTHR31260:SF31">
    <property type="entry name" value="(RAPE) HYPOTHETICAL PROTEIN"/>
    <property type="match status" value="1"/>
</dbReference>
<dbReference type="AlphaFoldDB" id="A0A816WPI8"/>
<evidence type="ECO:0000313" key="1">
    <source>
        <dbReference type="EMBL" id="CAF2136028.1"/>
    </source>
</evidence>
<protein>
    <submittedName>
        <fullName evidence="1">(rape) hypothetical protein</fullName>
    </submittedName>
</protein>
<dbReference type="Pfam" id="PF04776">
    <property type="entry name" value="protein_MS5"/>
    <property type="match status" value="2"/>
</dbReference>
<dbReference type="NCBIfam" id="TIGR01572">
    <property type="entry name" value="A_thl_para_3677"/>
    <property type="match status" value="2"/>
</dbReference>
<dbReference type="InterPro" id="IPR006462">
    <property type="entry name" value="MS5"/>
</dbReference>
<reference evidence="1" key="1">
    <citation type="submission" date="2021-01" db="EMBL/GenBank/DDBJ databases">
        <authorList>
            <consortium name="Genoscope - CEA"/>
            <person name="William W."/>
        </authorList>
    </citation>
    <scope>NUCLEOTIDE SEQUENCE</scope>
</reference>
<name>A0A816WPI8_BRANA</name>
<dbReference type="EMBL" id="HG994356">
    <property type="protein sequence ID" value="CAF2136028.1"/>
    <property type="molecule type" value="Genomic_DNA"/>
</dbReference>